<dbReference type="Gene3D" id="3.10.20.90">
    <property type="entry name" value="Phosphatidylinositol 3-kinase Catalytic Subunit, Chain A, domain 1"/>
    <property type="match status" value="1"/>
</dbReference>
<dbReference type="Gene3D" id="1.25.40.10">
    <property type="entry name" value="Tetratricopeptide repeat domain"/>
    <property type="match status" value="1"/>
</dbReference>
<keyword evidence="6" id="KW-0802">TPR repeat</keyword>
<evidence type="ECO:0000259" key="7">
    <source>
        <dbReference type="PROSITE" id="PS51745"/>
    </source>
</evidence>
<dbReference type="SUPFAM" id="SSF48452">
    <property type="entry name" value="TPR-like"/>
    <property type="match status" value="1"/>
</dbReference>
<comment type="similarity">
    <text evidence="2">Belongs to the NCF2/NOXA1 family.</text>
</comment>
<dbReference type="AlphaFoldDB" id="A0A8H7CFB0"/>
<dbReference type="SUPFAM" id="SSF54277">
    <property type="entry name" value="CAD &amp; PB1 domains"/>
    <property type="match status" value="1"/>
</dbReference>
<evidence type="ECO:0000256" key="4">
    <source>
        <dbReference type="ARBA" id="ARBA00022490"/>
    </source>
</evidence>
<feature type="domain" description="PB1" evidence="7">
    <location>
        <begin position="244"/>
        <end position="330"/>
    </location>
</feature>
<dbReference type="InterPro" id="IPR000270">
    <property type="entry name" value="PB1_dom"/>
</dbReference>
<proteinExistence type="inferred from homology"/>
<protein>
    <submittedName>
        <fullName evidence="8">NADPH oxidase regulator NoxR</fullName>
    </submittedName>
</protein>
<evidence type="ECO:0000256" key="5">
    <source>
        <dbReference type="ARBA" id="ARBA00022737"/>
    </source>
</evidence>
<dbReference type="OrthoDB" id="9450131at2759"/>
<evidence type="ECO:0000256" key="1">
    <source>
        <dbReference type="ARBA" id="ARBA00004496"/>
    </source>
</evidence>
<dbReference type="InterPro" id="IPR019734">
    <property type="entry name" value="TPR_rpt"/>
</dbReference>
<evidence type="ECO:0000313" key="9">
    <source>
        <dbReference type="Proteomes" id="UP000620124"/>
    </source>
</evidence>
<keyword evidence="4" id="KW-0963">Cytoplasm</keyword>
<keyword evidence="9" id="KW-1185">Reference proteome</keyword>
<dbReference type="InterPro" id="IPR053793">
    <property type="entry name" value="PB1-like"/>
</dbReference>
<dbReference type="Proteomes" id="UP000620124">
    <property type="component" value="Unassembled WGS sequence"/>
</dbReference>
<dbReference type="SMART" id="SM00028">
    <property type="entry name" value="TPR"/>
    <property type="match status" value="2"/>
</dbReference>
<name>A0A8H7CFB0_9AGAR</name>
<keyword evidence="5" id="KW-0677">Repeat</keyword>
<dbReference type="FunFam" id="1.25.40.10:FF:000017">
    <property type="entry name" value="NADPH oxidase regulator NoxR"/>
    <property type="match status" value="1"/>
</dbReference>
<dbReference type="PROSITE" id="PS51745">
    <property type="entry name" value="PB1"/>
    <property type="match status" value="1"/>
</dbReference>
<gene>
    <name evidence="8" type="ORF">MVEN_02208300</name>
</gene>
<evidence type="ECO:0000256" key="6">
    <source>
        <dbReference type="ARBA" id="ARBA00022803"/>
    </source>
</evidence>
<dbReference type="GO" id="GO:0005737">
    <property type="term" value="C:cytoplasm"/>
    <property type="evidence" value="ECO:0007669"/>
    <property type="project" value="UniProtKB-SubCell"/>
</dbReference>
<dbReference type="SMART" id="SM00666">
    <property type="entry name" value="PB1"/>
    <property type="match status" value="1"/>
</dbReference>
<sequence length="330" mass="37019">MSRLNILKELEIWNAALNAYEEVDFEKALELFSRIDDSSKVLVNMALIYAVMGKHELALERLADAVALDQYLAVGYFQIGICNFHLARYKQACEAFADALLYLRGNEVINYGQLGFKFRLYSAEILFNQGLCLIYMGHNVEGLALMEEAKQVKLTVEHDVIDAAIVEGGEGYSVFSIPVGLLYRPSEKKMSSARVQDYYTSIHRWPSTSAPQDAPPTGNKFPRVDVRPLPPSTGNANGPIELTKIRVKLYYADDVRGMAVSPEIPYAEFMARVVAKFDKEINGLSLRFKNVDGGKMSLRDESDYALAIKTVRESSMAKSEGRLEIWCTDN</sequence>
<evidence type="ECO:0000256" key="2">
    <source>
        <dbReference type="ARBA" id="ARBA00008051"/>
    </source>
</evidence>
<dbReference type="PANTHER" id="PTHR15175:SF0">
    <property type="entry name" value="SH3 DOMAIN-CONTAINING PROTEIN C23A1.17"/>
    <property type="match status" value="1"/>
</dbReference>
<dbReference type="InterPro" id="IPR011990">
    <property type="entry name" value="TPR-like_helical_dom_sf"/>
</dbReference>
<evidence type="ECO:0000256" key="3">
    <source>
        <dbReference type="ARBA" id="ARBA00022443"/>
    </source>
</evidence>
<dbReference type="Pfam" id="PF00564">
    <property type="entry name" value="PB1"/>
    <property type="match status" value="1"/>
</dbReference>
<dbReference type="EMBL" id="JACAZI010000024">
    <property type="protein sequence ID" value="KAF7335544.1"/>
    <property type="molecule type" value="Genomic_DNA"/>
</dbReference>
<organism evidence="8 9">
    <name type="scientific">Mycena venus</name>
    <dbReference type="NCBI Taxonomy" id="2733690"/>
    <lineage>
        <taxon>Eukaryota</taxon>
        <taxon>Fungi</taxon>
        <taxon>Dikarya</taxon>
        <taxon>Basidiomycota</taxon>
        <taxon>Agaricomycotina</taxon>
        <taxon>Agaricomycetes</taxon>
        <taxon>Agaricomycetidae</taxon>
        <taxon>Agaricales</taxon>
        <taxon>Marasmiineae</taxon>
        <taxon>Mycenaceae</taxon>
        <taxon>Mycena</taxon>
    </lineage>
</organism>
<reference evidence="8" key="1">
    <citation type="submission" date="2020-05" db="EMBL/GenBank/DDBJ databases">
        <title>Mycena genomes resolve the evolution of fungal bioluminescence.</title>
        <authorList>
            <person name="Tsai I.J."/>
        </authorList>
    </citation>
    <scope>NUCLEOTIDE SEQUENCE</scope>
    <source>
        <strain evidence="8">CCC161011</strain>
    </source>
</reference>
<accession>A0A8H7CFB0</accession>
<comment type="caution">
    <text evidence="8">The sequence shown here is derived from an EMBL/GenBank/DDBJ whole genome shotgun (WGS) entry which is preliminary data.</text>
</comment>
<dbReference type="PANTHER" id="PTHR15175">
    <property type="entry name" value="NEUTROPHIL CYTOSOLIC FACTOR 2, NEUTROPHIL NADPH OXIDASE FACTOR 2"/>
    <property type="match status" value="1"/>
</dbReference>
<evidence type="ECO:0000313" key="8">
    <source>
        <dbReference type="EMBL" id="KAF7335544.1"/>
    </source>
</evidence>
<keyword evidence="3" id="KW-0728">SH3 domain</keyword>
<dbReference type="InterPro" id="IPR051864">
    <property type="entry name" value="NCF2_NOXA1"/>
</dbReference>
<comment type="subcellular location">
    <subcellularLocation>
        <location evidence="1">Cytoplasm</location>
    </subcellularLocation>
</comment>